<comment type="caution">
    <text evidence="7">The sequence shown here is derived from an EMBL/GenBank/DDBJ whole genome shotgun (WGS) entry which is preliminary data.</text>
</comment>
<proteinExistence type="inferred from homology"/>
<evidence type="ECO:0000256" key="4">
    <source>
        <dbReference type="PIRNR" id="PIRNR003352"/>
    </source>
</evidence>
<protein>
    <recommendedName>
        <fullName evidence="4">Protein MAK16</fullName>
    </recommendedName>
</protein>
<evidence type="ECO:0000313" key="7">
    <source>
        <dbReference type="EMBL" id="KAF5099526.1"/>
    </source>
</evidence>
<reference evidence="7" key="1">
    <citation type="journal article" date="2020" name="Front. Microbiol.">
        <title>Phenotypic and Genetic Characterization of the Cheese Ripening Yeast Geotrichum candidum.</title>
        <authorList>
            <person name="Perkins V."/>
            <person name="Vignola S."/>
            <person name="Lessard M.H."/>
            <person name="Plante P.L."/>
            <person name="Corbeil J."/>
            <person name="Dugat-Bony E."/>
            <person name="Frenette M."/>
            <person name="Labrie S."/>
        </authorList>
    </citation>
    <scope>NUCLEOTIDE SEQUENCE</scope>
    <source>
        <strain evidence="7">LMA-70</strain>
    </source>
</reference>
<dbReference type="GO" id="GO:0000470">
    <property type="term" value="P:maturation of LSU-rRNA"/>
    <property type="evidence" value="ECO:0007669"/>
    <property type="project" value="TreeGrafter"/>
</dbReference>
<dbReference type="PANTHER" id="PTHR23405:SF4">
    <property type="entry name" value="PROTEIN MAK16 HOMOLOG"/>
    <property type="match status" value="1"/>
</dbReference>
<gene>
    <name evidence="7" type="ORF">DV451_002925</name>
</gene>
<organism evidence="7 8">
    <name type="scientific">Geotrichum candidum</name>
    <name type="common">Oospora lactis</name>
    <name type="synonym">Dipodascus geotrichum</name>
    <dbReference type="NCBI Taxonomy" id="1173061"/>
    <lineage>
        <taxon>Eukaryota</taxon>
        <taxon>Fungi</taxon>
        <taxon>Dikarya</taxon>
        <taxon>Ascomycota</taxon>
        <taxon>Saccharomycotina</taxon>
        <taxon>Dipodascomycetes</taxon>
        <taxon>Dipodascales</taxon>
        <taxon>Dipodascaceae</taxon>
        <taxon>Geotrichum</taxon>
    </lineage>
</organism>
<comment type="similarity">
    <text evidence="2 4">Belongs to the MAK16 family.</text>
</comment>
<evidence type="ECO:0000256" key="1">
    <source>
        <dbReference type="ARBA" id="ARBA00004123"/>
    </source>
</evidence>
<evidence type="ECO:0000256" key="2">
    <source>
        <dbReference type="ARBA" id="ARBA00005514"/>
    </source>
</evidence>
<feature type="compositionally biased region" description="Acidic residues" evidence="5">
    <location>
        <begin position="194"/>
        <end position="240"/>
    </location>
</feature>
<evidence type="ECO:0000259" key="6">
    <source>
        <dbReference type="Pfam" id="PF01778"/>
    </source>
</evidence>
<dbReference type="PANTHER" id="PTHR23405">
    <property type="entry name" value="MAINTENANCE OF KILLER 16 MAK16 PROTEIN-RELATED"/>
    <property type="match status" value="1"/>
</dbReference>
<name>A0A9P5G3T0_GEOCN</name>
<reference evidence="7" key="2">
    <citation type="submission" date="2020-01" db="EMBL/GenBank/DDBJ databases">
        <authorList>
            <person name="Perkins V."/>
            <person name="Lessard M.-H."/>
            <person name="Dugat-Bony E."/>
            <person name="Frenette M."/>
            <person name="Labrie S."/>
        </authorList>
    </citation>
    <scope>NUCLEOTIDE SEQUENCE</scope>
    <source>
        <strain evidence="7">LMA-70</strain>
    </source>
</reference>
<evidence type="ECO:0000256" key="5">
    <source>
        <dbReference type="SAM" id="MobiDB-lite"/>
    </source>
</evidence>
<comment type="subcellular location">
    <subcellularLocation>
        <location evidence="1">Nucleus</location>
    </subcellularLocation>
</comment>
<dbReference type="Pfam" id="PF04874">
    <property type="entry name" value="Mak16"/>
    <property type="match status" value="1"/>
</dbReference>
<dbReference type="EMBL" id="QQZK01000058">
    <property type="protein sequence ID" value="KAF5099526.1"/>
    <property type="molecule type" value="Genomic_DNA"/>
</dbReference>
<dbReference type="PIRSF" id="PIRSF003352">
    <property type="entry name" value="MAK16"/>
    <property type="match status" value="1"/>
</dbReference>
<dbReference type="GO" id="GO:0030687">
    <property type="term" value="C:preribosome, large subunit precursor"/>
    <property type="evidence" value="ECO:0007669"/>
    <property type="project" value="TreeGrafter"/>
</dbReference>
<dbReference type="InterPro" id="IPR006958">
    <property type="entry name" value="Mak16"/>
</dbReference>
<dbReference type="Pfam" id="PF01778">
    <property type="entry name" value="Ribosomal_L28e"/>
    <property type="match status" value="1"/>
</dbReference>
<dbReference type="GO" id="GO:0000460">
    <property type="term" value="P:maturation of 5.8S rRNA"/>
    <property type="evidence" value="ECO:0007669"/>
    <property type="project" value="TreeGrafter"/>
</dbReference>
<accession>A0A9P5G3T0</accession>
<keyword evidence="3 4" id="KW-0539">Nucleus</keyword>
<feature type="region of interest" description="Disordered" evidence="5">
    <location>
        <begin position="194"/>
        <end position="285"/>
    </location>
</feature>
<evidence type="ECO:0000313" key="8">
    <source>
        <dbReference type="Proteomes" id="UP000750522"/>
    </source>
</evidence>
<dbReference type="Gene3D" id="3.30.390.110">
    <property type="match status" value="1"/>
</dbReference>
<dbReference type="AlphaFoldDB" id="A0A9P5G3T0"/>
<evidence type="ECO:0000256" key="3">
    <source>
        <dbReference type="ARBA" id="ARBA00023242"/>
    </source>
</evidence>
<dbReference type="Proteomes" id="UP000750522">
    <property type="component" value="Unassembled WGS sequence"/>
</dbReference>
<feature type="domain" description="Ribosomal eL28/Mak16" evidence="6">
    <location>
        <begin position="5"/>
        <end position="117"/>
    </location>
</feature>
<dbReference type="FunFam" id="3.30.390.110:FF:000001">
    <property type="entry name" value="Protein MAK16 homolog"/>
    <property type="match status" value="1"/>
</dbReference>
<dbReference type="InterPro" id="IPR029004">
    <property type="entry name" value="Ribosomal_eL28/Mak16"/>
</dbReference>
<dbReference type="GO" id="GO:0005730">
    <property type="term" value="C:nucleolus"/>
    <property type="evidence" value="ECO:0007669"/>
    <property type="project" value="UniProtKB-UniRule"/>
</dbReference>
<sequence length="321" mass="37511">MSDEIIWQVINHQFCAFKLKTTKEQNFCRNEYNVSGLCSRQSCPLANAKYATVRNVNGRLYLYMKTAERAHTPSKLWERIRLSKQYSKALQQIDERLIYWPSFLIHKCKQRLTRLTQVAITERRLALKETERHYVGVKSKVKRREQTRERKALAAAKVERAIEKELLTRLKSGAYGEQPLNVDEKIWKKVLNGVEEENEVEGEEEEEEEFDDEEEEDLSDDGEVEYVEGDDEDDIVDMEDLEKWLGGSDDDGEQQFSDSDSSSDDDSDSDSGSEDDEDDKVAKKKAEIQKKKKALKAKKSKSKYFIRFFFEMFFQTMVLTN</sequence>
<feature type="compositionally biased region" description="Acidic residues" evidence="5">
    <location>
        <begin position="261"/>
        <end position="279"/>
    </location>
</feature>